<reference evidence="1" key="1">
    <citation type="journal article" date="2014" name="Front. Microbiol.">
        <title>High frequency of phylogenetically diverse reductive dehalogenase-homologous genes in deep subseafloor sedimentary metagenomes.</title>
        <authorList>
            <person name="Kawai M."/>
            <person name="Futagami T."/>
            <person name="Toyoda A."/>
            <person name="Takaki Y."/>
            <person name="Nishi S."/>
            <person name="Hori S."/>
            <person name="Arai W."/>
            <person name="Tsubouchi T."/>
            <person name="Morono Y."/>
            <person name="Uchiyama I."/>
            <person name="Ito T."/>
            <person name="Fujiyama A."/>
            <person name="Inagaki F."/>
            <person name="Takami H."/>
        </authorList>
    </citation>
    <scope>NUCLEOTIDE SEQUENCE</scope>
    <source>
        <strain evidence="1">Expedition CK06-06</strain>
    </source>
</reference>
<organism evidence="1">
    <name type="scientific">marine sediment metagenome</name>
    <dbReference type="NCBI Taxonomy" id="412755"/>
    <lineage>
        <taxon>unclassified sequences</taxon>
        <taxon>metagenomes</taxon>
        <taxon>ecological metagenomes</taxon>
    </lineage>
</organism>
<dbReference type="AlphaFoldDB" id="X1KQU5"/>
<comment type="caution">
    <text evidence="1">The sequence shown here is derived from an EMBL/GenBank/DDBJ whole genome shotgun (WGS) entry which is preliminary data.</text>
</comment>
<evidence type="ECO:0000313" key="1">
    <source>
        <dbReference type="EMBL" id="GAH92514.1"/>
    </source>
</evidence>
<sequence>MSEIGVIQIIDKYLRKNGFDGLYNDECGCELDDLAPCESMPNECKPGYKTKTPDGDEEEWIITPQKPSIPYSERD</sequence>
<accession>X1KQU5</accession>
<name>X1KQU5_9ZZZZ</name>
<gene>
    <name evidence="1" type="ORF">S06H3_06391</name>
</gene>
<proteinExistence type="predicted"/>
<protein>
    <submittedName>
        <fullName evidence="1">Uncharacterized protein</fullName>
    </submittedName>
</protein>
<dbReference type="EMBL" id="BARV01002479">
    <property type="protein sequence ID" value="GAH92514.1"/>
    <property type="molecule type" value="Genomic_DNA"/>
</dbReference>